<reference evidence="2 3" key="1">
    <citation type="submission" date="2017-09" db="EMBL/GenBank/DDBJ databases">
        <title>Large-scale bioinformatics analysis of Bacillus genomes uncovers conserved roles of natural products in bacterial physiology.</title>
        <authorList>
            <consortium name="Agbiome Team Llc"/>
            <person name="Bleich R.M."/>
            <person name="Grubbs K.J."/>
            <person name="Santa Maria K.C."/>
            <person name="Allen S.E."/>
            <person name="Farag S."/>
            <person name="Shank E.A."/>
            <person name="Bowers A."/>
        </authorList>
    </citation>
    <scope>NUCLEOTIDE SEQUENCE [LARGE SCALE GENOMIC DNA]</scope>
    <source>
        <strain evidence="2 3">AFS010695</strain>
    </source>
</reference>
<proteinExistence type="predicted"/>
<evidence type="ECO:0000313" key="2">
    <source>
        <dbReference type="EMBL" id="PEV97268.1"/>
    </source>
</evidence>
<organism evidence="2 3">
    <name type="scientific">Bacillus cereus</name>
    <dbReference type="NCBI Taxonomy" id="1396"/>
    <lineage>
        <taxon>Bacteria</taxon>
        <taxon>Bacillati</taxon>
        <taxon>Bacillota</taxon>
        <taxon>Bacilli</taxon>
        <taxon>Bacillales</taxon>
        <taxon>Bacillaceae</taxon>
        <taxon>Bacillus</taxon>
        <taxon>Bacillus cereus group</taxon>
    </lineage>
</organism>
<gene>
    <name evidence="2" type="ORF">CN425_23055</name>
</gene>
<keyword evidence="1" id="KW-1133">Transmembrane helix</keyword>
<keyword evidence="1" id="KW-0472">Membrane</keyword>
<protein>
    <submittedName>
        <fullName evidence="2">Uncharacterized protein</fullName>
    </submittedName>
</protein>
<dbReference type="AlphaFoldDB" id="A0A2A8PPM6"/>
<dbReference type="InterPro" id="IPR025107">
    <property type="entry name" value="DUF4029"/>
</dbReference>
<feature type="transmembrane region" description="Helical" evidence="1">
    <location>
        <begin position="6"/>
        <end position="37"/>
    </location>
</feature>
<evidence type="ECO:0000313" key="3">
    <source>
        <dbReference type="Proteomes" id="UP000220635"/>
    </source>
</evidence>
<sequence length="125" mass="14681">MVFKKILYFILAESIFIYLSNVIELGLLPIILGCCFIFSYMKIKQEMDIIKIIIFSILVSFLSFAFIILLNEMIERIFSSSLTKFIEILSVMLCCGIVIYLLELVIKFIYKRLFEKRNINGKLQQ</sequence>
<dbReference type="Proteomes" id="UP000220635">
    <property type="component" value="Unassembled WGS sequence"/>
</dbReference>
<dbReference type="EMBL" id="NTWE01000044">
    <property type="protein sequence ID" value="PEV97268.1"/>
    <property type="molecule type" value="Genomic_DNA"/>
</dbReference>
<feature type="transmembrane region" description="Helical" evidence="1">
    <location>
        <begin position="88"/>
        <end position="110"/>
    </location>
</feature>
<keyword evidence="1" id="KW-0812">Transmembrane</keyword>
<accession>A0A2A8PPM6</accession>
<evidence type="ECO:0000256" key="1">
    <source>
        <dbReference type="SAM" id="Phobius"/>
    </source>
</evidence>
<dbReference type="RefSeq" id="WP_000231409.1">
    <property type="nucleotide sequence ID" value="NZ_NTWE01000044.1"/>
</dbReference>
<comment type="caution">
    <text evidence="2">The sequence shown here is derived from an EMBL/GenBank/DDBJ whole genome shotgun (WGS) entry which is preliminary data.</text>
</comment>
<feature type="transmembrane region" description="Helical" evidence="1">
    <location>
        <begin position="49"/>
        <end position="68"/>
    </location>
</feature>
<name>A0A2A8PPM6_BACCE</name>
<dbReference type="Pfam" id="PF13221">
    <property type="entry name" value="DUF4029"/>
    <property type="match status" value="1"/>
</dbReference>